<sequence length="426" mass="45035">MAVDPMRFPHPAAGYHHIACERRFMWIEQDPAFSLRDKWIQHPVVCPECAADTGLILAYDEHGGDQVVQVLCPNGHEWPELFVDPQYLVTYSAMRFYADPNPALLWIVDAGFGEEPPPPIDDHVEQLVKGYKEVAKYAARKGRTRVKRAVRKPLRKAKKKALNVAFSPVAATLRAAWILQSGGVPQAAPKRPGKPSRPEEGMKIPSVAAYRKAYGMPAPKRGPKCLVCEDSGRIPGTAIGCTECAGPAAAVMAAAERRAERARQGKDTGRRTRGTSNGVVVGRGEKVTGPVQAATGSRKGPAKSAAKATRETADAVVQGVRDSGAVVNTGVQNIAGGRITGVVQVVGDGQQINAQTGKGIGPGRPLTAKEAAAVRGAVDAAARAAREAGPGTSSSIQVTGKNNSIINSTVNGDAVHMVQTNTTDND</sequence>
<dbReference type="RefSeq" id="WP_086752173.1">
    <property type="nucleotide sequence ID" value="NZ_JAGJBZ010000007.1"/>
</dbReference>
<gene>
    <name evidence="2" type="ORF">PV517_46505</name>
</gene>
<organism evidence="2 3">
    <name type="scientific">Streptomyces griseiscabiei</name>
    <dbReference type="NCBI Taxonomy" id="2993540"/>
    <lineage>
        <taxon>Bacteria</taxon>
        <taxon>Bacillati</taxon>
        <taxon>Actinomycetota</taxon>
        <taxon>Actinomycetes</taxon>
        <taxon>Kitasatosporales</taxon>
        <taxon>Streptomycetaceae</taxon>
        <taxon>Streptomyces</taxon>
    </lineage>
</organism>
<accession>A0ABU4LJW1</accession>
<keyword evidence="3" id="KW-1185">Reference proteome</keyword>
<feature type="compositionally biased region" description="Basic and acidic residues" evidence="1">
    <location>
        <begin position="260"/>
        <end position="270"/>
    </location>
</feature>
<evidence type="ECO:0000313" key="2">
    <source>
        <dbReference type="EMBL" id="MDX2916106.1"/>
    </source>
</evidence>
<feature type="region of interest" description="Disordered" evidence="1">
    <location>
        <begin position="260"/>
        <end position="282"/>
    </location>
</feature>
<proteinExistence type="predicted"/>
<dbReference type="EMBL" id="JARAVY010000039">
    <property type="protein sequence ID" value="MDX2916106.1"/>
    <property type="molecule type" value="Genomic_DNA"/>
</dbReference>
<comment type="caution">
    <text evidence="2">The sequence shown here is derived from an EMBL/GenBank/DDBJ whole genome shotgun (WGS) entry which is preliminary data.</text>
</comment>
<dbReference type="Proteomes" id="UP001271723">
    <property type="component" value="Unassembled WGS sequence"/>
</dbReference>
<protein>
    <submittedName>
        <fullName evidence="2">Uncharacterized protein</fullName>
    </submittedName>
</protein>
<reference evidence="2 3" key="1">
    <citation type="journal article" date="2023" name="Microb. Genom.">
        <title>Mesoterricola silvestris gen. nov., sp. nov., Mesoterricola sediminis sp. nov., Geothrix oryzae sp. nov., Geothrix edaphica sp. nov., Geothrix rubra sp. nov., and Geothrix limicola sp. nov., six novel members of Acidobacteriota isolated from soils.</title>
        <authorList>
            <person name="Weisberg A.J."/>
            <person name="Pearce E."/>
            <person name="Kramer C.G."/>
            <person name="Chang J.H."/>
            <person name="Clarke C.R."/>
        </authorList>
    </citation>
    <scope>NUCLEOTIDE SEQUENCE [LARGE SCALE GENOMIC DNA]</scope>
    <source>
        <strain evidence="2 3">NRRL_B-2795</strain>
    </source>
</reference>
<evidence type="ECO:0000256" key="1">
    <source>
        <dbReference type="SAM" id="MobiDB-lite"/>
    </source>
</evidence>
<evidence type="ECO:0000313" key="3">
    <source>
        <dbReference type="Proteomes" id="UP001271723"/>
    </source>
</evidence>
<name>A0ABU4LJW1_9ACTN</name>